<dbReference type="AlphaFoldDB" id="A0A914Y1U8"/>
<evidence type="ECO:0000256" key="1">
    <source>
        <dbReference type="SAM" id="Phobius"/>
    </source>
</evidence>
<sequence length="357" mass="40578">MLMACENIASSVYQNSQGSHLIVLKYETPKEISISIQKIDESTNLNLKDSFKKVNYEYILGDYCIFDKTLLSIGIDSNMLYTTVKCGDGANEIWAFMRSILSENGDFYTPSGPLIFFKKGDPSFDQLLFLSVYNGNDYNSSFADSVVLRYNITPVSTKRSEITYFATYLHELNTTQNSIGTQIASFKNISFSSTLIKFNVRETTNGKTKIKFFVHQSSDSFNISTFMDSYIEDTDDEIIFNKSPSFVRVFGFRFNFEAIKITWNIRDIERIRNEDCSMEYEKEEELENCEDKTDNKKLTHVFIALYFIAGAELLLLIATLVALITVVVVTNKKSKNISNNGDEVNVTLLGHTSTKGD</sequence>
<keyword evidence="2" id="KW-1185">Reference proteome</keyword>
<dbReference type="Proteomes" id="UP000887577">
    <property type="component" value="Unplaced"/>
</dbReference>
<keyword evidence="1" id="KW-1133">Transmembrane helix</keyword>
<accession>A0A914Y1U8</accession>
<name>A0A914Y1U8_9BILA</name>
<evidence type="ECO:0000313" key="2">
    <source>
        <dbReference type="Proteomes" id="UP000887577"/>
    </source>
</evidence>
<feature type="transmembrane region" description="Helical" evidence="1">
    <location>
        <begin position="303"/>
        <end position="329"/>
    </location>
</feature>
<protein>
    <submittedName>
        <fullName evidence="3">Uncharacterized protein</fullName>
    </submittedName>
</protein>
<keyword evidence="1" id="KW-0812">Transmembrane</keyword>
<evidence type="ECO:0000313" key="3">
    <source>
        <dbReference type="WBParaSite" id="PSU_v2.g12757.t1"/>
    </source>
</evidence>
<keyword evidence="1" id="KW-0472">Membrane</keyword>
<reference evidence="3" key="1">
    <citation type="submission" date="2022-11" db="UniProtKB">
        <authorList>
            <consortium name="WormBaseParasite"/>
        </authorList>
    </citation>
    <scope>IDENTIFICATION</scope>
</reference>
<organism evidence="2 3">
    <name type="scientific">Panagrolaimus superbus</name>
    <dbReference type="NCBI Taxonomy" id="310955"/>
    <lineage>
        <taxon>Eukaryota</taxon>
        <taxon>Metazoa</taxon>
        <taxon>Ecdysozoa</taxon>
        <taxon>Nematoda</taxon>
        <taxon>Chromadorea</taxon>
        <taxon>Rhabditida</taxon>
        <taxon>Tylenchina</taxon>
        <taxon>Panagrolaimomorpha</taxon>
        <taxon>Panagrolaimoidea</taxon>
        <taxon>Panagrolaimidae</taxon>
        <taxon>Panagrolaimus</taxon>
    </lineage>
</organism>
<proteinExistence type="predicted"/>
<dbReference type="WBParaSite" id="PSU_v2.g12757.t1">
    <property type="protein sequence ID" value="PSU_v2.g12757.t1"/>
    <property type="gene ID" value="PSU_v2.g12757"/>
</dbReference>